<evidence type="ECO:0000259" key="2">
    <source>
        <dbReference type="Pfam" id="PF22248"/>
    </source>
</evidence>
<gene>
    <name evidence="3" type="ORF">KIN20_035189</name>
</gene>
<comment type="similarity">
    <text evidence="1">Belongs to the peptidase M28 family.</text>
</comment>
<organism evidence="3 4">
    <name type="scientific">Parelaphostrongylus tenuis</name>
    <name type="common">Meningeal worm</name>
    <dbReference type="NCBI Taxonomy" id="148309"/>
    <lineage>
        <taxon>Eukaryota</taxon>
        <taxon>Metazoa</taxon>
        <taxon>Ecdysozoa</taxon>
        <taxon>Nematoda</taxon>
        <taxon>Chromadorea</taxon>
        <taxon>Rhabditida</taxon>
        <taxon>Rhabditina</taxon>
        <taxon>Rhabditomorpha</taxon>
        <taxon>Strongyloidea</taxon>
        <taxon>Metastrongylidae</taxon>
        <taxon>Parelaphostrongylus</taxon>
    </lineage>
</organism>
<dbReference type="EMBL" id="JAHQIW010007200">
    <property type="protein sequence ID" value="KAJ1372896.1"/>
    <property type="molecule type" value="Genomic_DNA"/>
</dbReference>
<keyword evidence="4" id="KW-1185">Reference proteome</keyword>
<dbReference type="InterPro" id="IPR053973">
    <property type="entry name" value="ERMP1-like_C"/>
</dbReference>
<dbReference type="Pfam" id="PF22248">
    <property type="entry name" value="ERMP1_C"/>
    <property type="match status" value="1"/>
</dbReference>
<sequence>MCWYKLPGDCGSAIRVTYFDCWMYSAHIFRREKQGGNVAIFSMGVPAGDRRGQIPQYFAVRHLGTPLSHDEVFSCELGLTASASLIFKRVRLMASAIARRSTHTNRTIYNSKGDVVQRDNGLFVQSLDYRGAEDLPAHSFLQGSTPPNCTGTKDVYCRLPYYTAMYELFPPARSLWIPVPSQAPVPYPIKLTMIDRVLMHGNRLNITFELRGGYDKMSLHLTPLSGYELLTWSFTDIDIEEFGRRRTYFVFLTYGFEMPKHRSFWIVLENSDATPSDPENTDNIEIAVAAHHAHGEHQNSETLRQLRHLIQSRRETPEMAVGWWKWGMTIIAGVAEVVVHVF</sequence>
<dbReference type="AlphaFoldDB" id="A0AAD5RBE7"/>
<protein>
    <recommendedName>
        <fullName evidence="2">Endoplasmic reticulum metallopeptidase 1-like C-terminal domain-containing protein</fullName>
    </recommendedName>
</protein>
<evidence type="ECO:0000313" key="3">
    <source>
        <dbReference type="EMBL" id="KAJ1372896.1"/>
    </source>
</evidence>
<comment type="caution">
    <text evidence="3">The sequence shown here is derived from an EMBL/GenBank/DDBJ whole genome shotgun (WGS) entry which is preliminary data.</text>
</comment>
<evidence type="ECO:0000313" key="4">
    <source>
        <dbReference type="Proteomes" id="UP001196413"/>
    </source>
</evidence>
<accession>A0AAD5RBE7</accession>
<reference evidence="3" key="1">
    <citation type="submission" date="2021-06" db="EMBL/GenBank/DDBJ databases">
        <title>Parelaphostrongylus tenuis whole genome reference sequence.</title>
        <authorList>
            <person name="Garwood T.J."/>
            <person name="Larsen P.A."/>
            <person name="Fountain-Jones N.M."/>
            <person name="Garbe J.R."/>
            <person name="Macchietto M.G."/>
            <person name="Kania S.A."/>
            <person name="Gerhold R.W."/>
            <person name="Richards J.E."/>
            <person name="Wolf T.M."/>
        </authorList>
    </citation>
    <scope>NUCLEOTIDE SEQUENCE</scope>
    <source>
        <strain evidence="3">MNPRO001-30</strain>
        <tissue evidence="3">Meninges</tissue>
    </source>
</reference>
<name>A0AAD5RBE7_PARTN</name>
<proteinExistence type="inferred from homology"/>
<feature type="domain" description="Endoplasmic reticulum metallopeptidase 1-like C-terminal" evidence="2">
    <location>
        <begin position="102"/>
        <end position="306"/>
    </location>
</feature>
<dbReference type="Proteomes" id="UP001196413">
    <property type="component" value="Unassembled WGS sequence"/>
</dbReference>
<evidence type="ECO:0000256" key="1">
    <source>
        <dbReference type="ARBA" id="ARBA00010918"/>
    </source>
</evidence>